<dbReference type="Pfam" id="PF13416">
    <property type="entry name" value="SBP_bac_8"/>
    <property type="match status" value="1"/>
</dbReference>
<name>A0A1H8VBS1_9BRAD</name>
<keyword evidence="3" id="KW-0574">Periplasm</keyword>
<dbReference type="CDD" id="cd14748">
    <property type="entry name" value="PBP2_UgpB"/>
    <property type="match status" value="1"/>
</dbReference>
<evidence type="ECO:0000256" key="2">
    <source>
        <dbReference type="ARBA" id="ARBA00008520"/>
    </source>
</evidence>
<organism evidence="5 6">
    <name type="scientific">Rhodopseudomonas pseudopalustris</name>
    <dbReference type="NCBI Taxonomy" id="1513892"/>
    <lineage>
        <taxon>Bacteria</taxon>
        <taxon>Pseudomonadati</taxon>
        <taxon>Pseudomonadota</taxon>
        <taxon>Alphaproteobacteria</taxon>
        <taxon>Hyphomicrobiales</taxon>
        <taxon>Nitrobacteraceae</taxon>
        <taxon>Rhodopseudomonas</taxon>
    </lineage>
</organism>
<evidence type="ECO:0000256" key="4">
    <source>
        <dbReference type="SAM" id="SignalP"/>
    </source>
</evidence>
<comment type="similarity">
    <text evidence="2">Belongs to the bacterial solute-binding protein 1 family.</text>
</comment>
<dbReference type="AlphaFoldDB" id="A0A1H8VBS1"/>
<keyword evidence="4" id="KW-0732">Signal</keyword>
<reference evidence="6" key="1">
    <citation type="submission" date="2016-10" db="EMBL/GenBank/DDBJ databases">
        <authorList>
            <person name="Varghese N."/>
            <person name="Submissions S."/>
        </authorList>
    </citation>
    <scope>NUCLEOTIDE SEQUENCE [LARGE SCALE GENOMIC DNA]</scope>
    <source>
        <strain evidence="6">DSM 123</strain>
    </source>
</reference>
<dbReference type="GO" id="GO:0042597">
    <property type="term" value="C:periplasmic space"/>
    <property type="evidence" value="ECO:0007669"/>
    <property type="project" value="UniProtKB-SubCell"/>
</dbReference>
<protein>
    <submittedName>
        <fullName evidence="5">Carbohydrate ABC transporter substrate-binding protein, CUT1 family</fullName>
    </submittedName>
</protein>
<feature type="signal peptide" evidence="4">
    <location>
        <begin position="1"/>
        <end position="20"/>
    </location>
</feature>
<dbReference type="SUPFAM" id="SSF53850">
    <property type="entry name" value="Periplasmic binding protein-like II"/>
    <property type="match status" value="1"/>
</dbReference>
<dbReference type="PANTHER" id="PTHR43649">
    <property type="entry name" value="ARABINOSE-BINDING PROTEIN-RELATED"/>
    <property type="match status" value="1"/>
</dbReference>
<feature type="chain" id="PRO_5011646027" evidence="4">
    <location>
        <begin position="21"/>
        <end position="426"/>
    </location>
</feature>
<dbReference type="InterPro" id="IPR006059">
    <property type="entry name" value="SBP"/>
</dbReference>
<dbReference type="RefSeq" id="WP_092685283.1">
    <property type="nucleotide sequence ID" value="NZ_FODT01000008.1"/>
</dbReference>
<keyword evidence="6" id="KW-1185">Reference proteome</keyword>
<evidence type="ECO:0000256" key="3">
    <source>
        <dbReference type="ARBA" id="ARBA00022764"/>
    </source>
</evidence>
<dbReference type="Proteomes" id="UP000199615">
    <property type="component" value="Unassembled WGS sequence"/>
</dbReference>
<evidence type="ECO:0000256" key="1">
    <source>
        <dbReference type="ARBA" id="ARBA00004418"/>
    </source>
</evidence>
<dbReference type="InterPro" id="IPR050490">
    <property type="entry name" value="Bact_solute-bd_prot1"/>
</dbReference>
<evidence type="ECO:0000313" key="6">
    <source>
        <dbReference type="Proteomes" id="UP000199615"/>
    </source>
</evidence>
<gene>
    <name evidence="5" type="ORF">SAMN05444123_108188</name>
</gene>
<sequence>MLRNWMVAAAFSLAAGVAHAQTQTEVVLQYPYPELFTETHKQIAAEFAKMRPEIKVTLRAPYESYEEGTQKILRESVTNQLPDVTFQGLNRVRVLVDKNIPAELDGYIAAEKDFDKQGFHQAMYDIGTASGKVYALPFAISLPIVYVNLDLVKQAGGDPNNLPTSWDGLIDLAKKIKALGPETNGITYAWDITGNWLWQAPVFSRGGSMLNADETRVAFDGPEGQFAMKQIARLVTEGGMPNLDQPSMRATFAAGKTGIHITSTSDLNKTTQMIAGKFALKTHTFPDVVTPNGRLPAGGNVVLITAKDKAKRDAAWEVVKFWTGPKGAAIMAETTGYMPPNKLANDVYLTDFYAKNPNNYTAVSQLALLTKWYAFPGDNGLKITDVIKDHLNSIVNGARAKEPEAVLADMTKDVQKLLPKSVGAAR</sequence>
<evidence type="ECO:0000313" key="5">
    <source>
        <dbReference type="EMBL" id="SEP12930.1"/>
    </source>
</evidence>
<accession>A0A1H8VBS1</accession>
<dbReference type="PANTHER" id="PTHR43649:SF30">
    <property type="entry name" value="ABC TRANSPORTER SUBSTRATE-BINDING PROTEIN"/>
    <property type="match status" value="1"/>
</dbReference>
<dbReference type="OrthoDB" id="2509690at2"/>
<dbReference type="EMBL" id="FODT01000008">
    <property type="protein sequence ID" value="SEP12930.1"/>
    <property type="molecule type" value="Genomic_DNA"/>
</dbReference>
<dbReference type="Gene3D" id="3.40.190.10">
    <property type="entry name" value="Periplasmic binding protein-like II"/>
    <property type="match status" value="2"/>
</dbReference>
<comment type="subcellular location">
    <subcellularLocation>
        <location evidence="1">Periplasm</location>
    </subcellularLocation>
</comment>
<proteinExistence type="inferred from homology"/>